<keyword evidence="3 6" id="KW-0460">Magnesium</keyword>
<sequence>MRRTLDAQHDRFALSRPFRIARGVKTAADAITVTIRDGSALGRGEGIPYPRYGESVETALEVIEAVRPLIEAGADRQTLLTAMKPGAARNAVDCALWDLEARQQERSVAAMAGLPTPARLPSALTVVIDTAEAMARAAADIAEAPLIKVKVDAEAPEAQIRAVRTAAPRAQLIVDPNESWDEAIVRQMQPLLLECQVDLLEQPVPAGEDAWLERFQPAVPICADESVHVAADLPTIARRYQVANVKLDKSGGLTEALQLAQAARELGLGLMTGCMVSSSLSIAPALLIAGMSDFVDLDGPIWLAEDRPGGVRDDGGYLCPPAPGFWGSP</sequence>
<comment type="cofactor">
    <cofactor evidence="6 7">
        <name>Mg(2+)</name>
        <dbReference type="ChEBI" id="CHEBI:18420"/>
    </cofactor>
    <text evidence="6 7">Binds 1 Mg(2+) ion per subunit.</text>
</comment>
<dbReference type="EMBL" id="PXYI01000007">
    <property type="protein sequence ID" value="PSJ38013.1"/>
    <property type="molecule type" value="Genomic_DNA"/>
</dbReference>
<dbReference type="CDD" id="cd03319">
    <property type="entry name" value="L-Ala-DL-Glu_epimerase"/>
    <property type="match status" value="1"/>
</dbReference>
<feature type="binding site" evidence="6">
    <location>
        <position position="224"/>
    </location>
    <ligand>
        <name>Mg(2+)</name>
        <dbReference type="ChEBI" id="CHEBI:18420"/>
    </ligand>
</feature>
<organism evidence="9 10">
    <name type="scientific">Allosphingosinicella deserti</name>
    <dbReference type="NCBI Taxonomy" id="2116704"/>
    <lineage>
        <taxon>Bacteria</taxon>
        <taxon>Pseudomonadati</taxon>
        <taxon>Pseudomonadota</taxon>
        <taxon>Alphaproteobacteria</taxon>
        <taxon>Sphingomonadales</taxon>
        <taxon>Sphingomonadaceae</taxon>
        <taxon>Allosphingosinicella</taxon>
    </lineage>
</organism>
<proteinExistence type="inferred from homology"/>
<dbReference type="InterPro" id="IPR034593">
    <property type="entry name" value="DgoD-like"/>
</dbReference>
<dbReference type="SUPFAM" id="SSF51604">
    <property type="entry name" value="Enolase C-terminal domain-like"/>
    <property type="match status" value="1"/>
</dbReference>
<evidence type="ECO:0000313" key="10">
    <source>
        <dbReference type="Proteomes" id="UP000241167"/>
    </source>
</evidence>
<dbReference type="PANTHER" id="PTHR48080">
    <property type="entry name" value="D-GALACTONATE DEHYDRATASE-RELATED"/>
    <property type="match status" value="1"/>
</dbReference>
<feature type="domain" description="Mandelate racemase/muconate lactonizing enzyme C-terminal" evidence="8">
    <location>
        <begin position="131"/>
        <end position="222"/>
    </location>
</feature>
<gene>
    <name evidence="9" type="ORF">C7I55_20180</name>
</gene>
<dbReference type="Proteomes" id="UP000241167">
    <property type="component" value="Unassembled WGS sequence"/>
</dbReference>
<keyword evidence="10" id="KW-1185">Reference proteome</keyword>
<dbReference type="InterPro" id="IPR013341">
    <property type="entry name" value="Mandelate_racemase_N_dom"/>
</dbReference>
<dbReference type="SUPFAM" id="SSF54826">
    <property type="entry name" value="Enolase N-terminal domain-like"/>
    <property type="match status" value="1"/>
</dbReference>
<evidence type="ECO:0000256" key="7">
    <source>
        <dbReference type="RuleBase" id="RU366006"/>
    </source>
</evidence>
<evidence type="ECO:0000259" key="8">
    <source>
        <dbReference type="SMART" id="SM00922"/>
    </source>
</evidence>
<dbReference type="GO" id="GO:0016855">
    <property type="term" value="F:racemase and epimerase activity, acting on amino acids and derivatives"/>
    <property type="evidence" value="ECO:0007669"/>
    <property type="project" value="UniProtKB-UniRule"/>
</dbReference>
<reference evidence="9 10" key="1">
    <citation type="submission" date="2018-03" db="EMBL/GenBank/DDBJ databases">
        <title>The draft genome of Sphingosinicella sp. GL-C-18.</title>
        <authorList>
            <person name="Liu L."/>
            <person name="Li L."/>
            <person name="Liang L."/>
            <person name="Zhang X."/>
            <person name="Wang T."/>
        </authorList>
    </citation>
    <scope>NUCLEOTIDE SEQUENCE [LARGE SCALE GENOMIC DNA]</scope>
    <source>
        <strain evidence="9 10">GL-C-18</strain>
    </source>
</reference>
<dbReference type="Gene3D" id="3.30.390.10">
    <property type="entry name" value="Enolase-like, N-terminal domain"/>
    <property type="match status" value="1"/>
</dbReference>
<dbReference type="SFLD" id="SFLDF00010">
    <property type="entry name" value="dipeptide_epimerase"/>
    <property type="match status" value="1"/>
</dbReference>
<protein>
    <recommendedName>
        <fullName evidence="7">Dipeptide epimerase</fullName>
        <ecNumber evidence="7">5.1.1.-</ecNumber>
    </recommendedName>
</protein>
<dbReference type="RefSeq" id="WP_106514826.1">
    <property type="nucleotide sequence ID" value="NZ_PXYI01000007.1"/>
</dbReference>
<evidence type="ECO:0000256" key="4">
    <source>
        <dbReference type="ARBA" id="ARBA00023235"/>
    </source>
</evidence>
<comment type="similarity">
    <text evidence="1 7">Belongs to the mandelate racemase/muconate lactonizing enzyme family.</text>
</comment>
<dbReference type="SFLD" id="SFLDS00001">
    <property type="entry name" value="Enolase"/>
    <property type="match status" value="1"/>
</dbReference>
<keyword evidence="4 7" id="KW-0413">Isomerase</keyword>
<dbReference type="Pfam" id="PF02746">
    <property type="entry name" value="MR_MLE_N"/>
    <property type="match status" value="1"/>
</dbReference>
<evidence type="ECO:0000256" key="1">
    <source>
        <dbReference type="ARBA" id="ARBA00008031"/>
    </source>
</evidence>
<feature type="binding site" evidence="6">
    <location>
        <position position="175"/>
    </location>
    <ligand>
        <name>Mg(2+)</name>
        <dbReference type="ChEBI" id="CHEBI:18420"/>
    </ligand>
</feature>
<evidence type="ECO:0000313" key="9">
    <source>
        <dbReference type="EMBL" id="PSJ38013.1"/>
    </source>
</evidence>
<feature type="binding site" evidence="6">
    <location>
        <position position="201"/>
    </location>
    <ligand>
        <name>Mg(2+)</name>
        <dbReference type="ChEBI" id="CHEBI:18420"/>
    </ligand>
</feature>
<name>A0A2P7QJ68_9SPHN</name>
<feature type="active site" description="Proton acceptor; specific for (S)-substrate epimerization" evidence="5">
    <location>
        <position position="246"/>
    </location>
</feature>
<dbReference type="InterPro" id="IPR029017">
    <property type="entry name" value="Enolase-like_N"/>
</dbReference>
<dbReference type="InterPro" id="IPR034603">
    <property type="entry name" value="Dipeptide_epimerase"/>
</dbReference>
<keyword evidence="2 6" id="KW-0479">Metal-binding</keyword>
<dbReference type="SMART" id="SM00922">
    <property type="entry name" value="MR_MLE"/>
    <property type="match status" value="1"/>
</dbReference>
<dbReference type="Pfam" id="PF13378">
    <property type="entry name" value="MR_MLE_C"/>
    <property type="match status" value="1"/>
</dbReference>
<evidence type="ECO:0000256" key="3">
    <source>
        <dbReference type="ARBA" id="ARBA00022842"/>
    </source>
</evidence>
<dbReference type="GO" id="GO:0046872">
    <property type="term" value="F:metal ion binding"/>
    <property type="evidence" value="ECO:0007669"/>
    <property type="project" value="UniProtKB-KW"/>
</dbReference>
<dbReference type="InterPro" id="IPR036849">
    <property type="entry name" value="Enolase-like_C_sf"/>
</dbReference>
<evidence type="ECO:0000256" key="6">
    <source>
        <dbReference type="PIRSR" id="PIRSR634603-3"/>
    </source>
</evidence>
<dbReference type="SFLD" id="SFLDG00180">
    <property type="entry name" value="muconate_cycloisomerase"/>
    <property type="match status" value="1"/>
</dbReference>
<dbReference type="InterPro" id="IPR029065">
    <property type="entry name" value="Enolase_C-like"/>
</dbReference>
<dbReference type="NCBIfam" id="NF042940">
    <property type="entry name" value="racemase_DgcA"/>
    <property type="match status" value="1"/>
</dbReference>
<dbReference type="AlphaFoldDB" id="A0A2P7QJ68"/>
<dbReference type="InterPro" id="IPR013342">
    <property type="entry name" value="Mandelate_racemase_C"/>
</dbReference>
<dbReference type="EC" id="5.1.1.-" evidence="7"/>
<accession>A0A2P7QJ68</accession>
<evidence type="ECO:0000256" key="5">
    <source>
        <dbReference type="PIRSR" id="PIRSR634603-1"/>
    </source>
</evidence>
<comment type="caution">
    <text evidence="9">The sequence shown here is derived from an EMBL/GenBank/DDBJ whole genome shotgun (WGS) entry which is preliminary data.</text>
</comment>
<evidence type="ECO:0000256" key="2">
    <source>
        <dbReference type="ARBA" id="ARBA00022723"/>
    </source>
</evidence>
<dbReference type="Gene3D" id="3.20.20.120">
    <property type="entry name" value="Enolase-like C-terminal domain"/>
    <property type="match status" value="1"/>
</dbReference>
<feature type="active site" description="Proton acceptor; specific for (R)-substrate epimerization" evidence="5">
    <location>
        <position position="150"/>
    </location>
</feature>
<dbReference type="OrthoDB" id="9782675at2"/>
<dbReference type="PANTHER" id="PTHR48080:SF3">
    <property type="entry name" value="ENOLASE SUPERFAMILY MEMBER DDB_G0284701"/>
    <property type="match status" value="1"/>
</dbReference>